<dbReference type="SMART" id="SM00179">
    <property type="entry name" value="EGF_CA"/>
    <property type="match status" value="2"/>
</dbReference>
<feature type="compositionally biased region" description="Basic and acidic residues" evidence="3">
    <location>
        <begin position="1746"/>
        <end position="1759"/>
    </location>
</feature>
<feature type="domain" description="EGF-like" evidence="6">
    <location>
        <begin position="1133"/>
        <end position="1170"/>
    </location>
</feature>
<feature type="region of interest" description="Disordered" evidence="3">
    <location>
        <begin position="1797"/>
        <end position="1880"/>
    </location>
</feature>
<evidence type="ECO:0000313" key="8">
    <source>
        <dbReference type="Proteomes" id="UP000299102"/>
    </source>
</evidence>
<evidence type="ECO:0000256" key="3">
    <source>
        <dbReference type="SAM" id="MobiDB-lite"/>
    </source>
</evidence>
<dbReference type="InterPro" id="IPR001881">
    <property type="entry name" value="EGF-like_Ca-bd_dom"/>
</dbReference>
<protein>
    <submittedName>
        <fullName evidence="7">Neurexin-4</fullName>
    </submittedName>
</protein>
<dbReference type="Gene3D" id="2.60.120.1000">
    <property type="match status" value="1"/>
</dbReference>
<evidence type="ECO:0000256" key="4">
    <source>
        <dbReference type="SAM" id="SignalP"/>
    </source>
</evidence>
<dbReference type="OrthoDB" id="5989513at2759"/>
<sequence length="1880" mass="213963">MSQRKGGSVKNTIFLLTYGVASVMCSLPVDLASDEKVLPLTTSSLTQSTVAQSTLRLGNASTAATAVPPVPPLSRDKHLTFSETGHHQTFMFAKDNTYIQLDGDIIQRFQLRLCREISFKFRTRLPHGLLVYHNVKNPVFKMQPYALYVIVEKVVHVFGKHLTSVTVGRGLNRDQWHSVVVTIDVHGARLIAKVDQMREEVYLKPPTLAQLRSAKDQSHRCDGNIRDRRFSVRSQAQSLSSEEKLHGVKYIIESFVGCISDMVLSSGKAASDLLPIVPLIATKHENVKEGCIDKCKTLENLCFEGSRCINEYNNYRCDCFGTMKEEQLCDVHTATILTLRGSSYVSYRVYDWKDRVHSTNTRVSLQFKTRFDDSALFYASGQIDDKHHYIALSIHDEKVAVQIDLGDGPVEDYLGEKVNNNVWHNLTIIHQERTIYMHLDNITEVYELAGPGRHVCIDPEIYICGGPDLHKMKGLKSFNNFAGNLKYVYYNDVPILYELKQNNPKVHYIGILDPEFEEIDVEVIPITYPFATSHIWWPLNQSNGIHLVFDFRTSKNMAVLAYSPIASGQGYWEVRMVKEEIRFELVRDVGKNVTVLKSVKFNASNDWHTVELEYKKGRLKLTVDHLNKYAQMFGLDFELQDKIVIGSGLKSANLGLIGCMRNIRINGLLIEPRFVINTERVVGEVAIDDCRYVDPCTRPNTCEHGGVCSIREDRVICYIGENCHFATFRKTCEELALLGYTRNDVYLIDIDGNGKYPPAHVKCEFQSEADSSTTVVEHNLPSQVDVRSASGQDFSFKIKYREFTAEMLQELISHSLYCRQYIKYDCNMAPLELHSATWFISSSNDTVDYLGNVKRGYCPCGVNGTCVNPTQSCNCDFNENKWHADEGTYIDPKSLGIIEMYFLQQKDLTEEAQGRITLGPLECVETSVRYLSILWNQYSIVWIEIRSGEADSRVSDTQRYVVTFTTSQSYIEVPGWRKGDIAFSFRTTGTSAILLFQPPIRPNYPSFMVALTSEHELTFNFTLNTGTTRKLVINSKRKLNGGEWHKIWIDYNFYHVRFMLNTEYQMLNLLLEEEFGPFEGSMFIGGATAEHLKKSAVNQGLIGCFRGLVVNGEILDIYSYMSVHLSEIIKDCKPSCVPNPCQNRAICKELWSSYECICRNPWAHLGTHCEENINEKALTFQTKEAYFKKNYLVDNSTEAEKNRLKKMMTENVLMNLRTYDDNALVLYANDNLNNFIHLFIHNGTKIMYLFNHENEIVEMSVDCYKIGKGESVQIAITRAENSTTLHVNDASATLDKVPRLLSNYTNKPWINPELEVIRPQRPPAPPMDYFQMNLGGYDSYSLHLTSRATQLPQGGYVGCIRGFKIADHVVDLSRKAQENNDQDLTGVLPECNMKCDSEPCKNGGICTEDFTNLESSCNCELTSYFGEYCMEEKGADFTGESILQRTFHLEGPVDKVKIKLAFSSNDLRQKNTVLLLVQTENKRSYYLLVAITQDGYLKFEEDREDSTYGVEVKNRNFLNGARHSVYYTRTGQDAKLLIDRTEVPLEKLPPQGQWEVLDVGINEIQIGGLNTTDPRLKIYKGYSGCLSNIFVDINSNSMKPLEEYMLFTGSEAVAIVAVNAQGVRSAQCSTDFDEDWPTHDQMGATHNGSFLISMDKTWVEDPPSRLPYDSLYQQPDTEEENTDKFFVALIVVFVLGLCYCGSHMWRTHKAYKLRLEKETDEKIIRSKEKASKLQEPSVSFIQLNSDDTKPEECDEEKPPKSNGVVIDGVPTVIVDVFPEEKTIRRGSLRFRDMVEELKPLEEKDEPSENEDEEETKNEDKSETRSNDNENDDIRDQDSKINLVHVYRTPREATRGPPTLTTPLPFKIDEHDSNEMLTGNA</sequence>
<dbReference type="PROSITE" id="PS01186">
    <property type="entry name" value="EGF_2"/>
    <property type="match status" value="1"/>
</dbReference>
<dbReference type="PROSITE" id="PS50025">
    <property type="entry name" value="LAM_G_DOMAIN"/>
    <property type="match status" value="6"/>
</dbReference>
<dbReference type="STRING" id="151549.A0A4C1VH72"/>
<comment type="caution">
    <text evidence="2">Lacks conserved residue(s) required for the propagation of feature annotation.</text>
</comment>
<gene>
    <name evidence="7" type="primary">Nrx-IV</name>
    <name evidence="7" type="ORF">EVAR_21664_1</name>
</gene>
<feature type="chain" id="PRO_5020026949" evidence="4">
    <location>
        <begin position="26"/>
        <end position="1880"/>
    </location>
</feature>
<organism evidence="7 8">
    <name type="scientific">Eumeta variegata</name>
    <name type="common">Bagworm moth</name>
    <name type="synonym">Eumeta japonica</name>
    <dbReference type="NCBI Taxonomy" id="151549"/>
    <lineage>
        <taxon>Eukaryota</taxon>
        <taxon>Metazoa</taxon>
        <taxon>Ecdysozoa</taxon>
        <taxon>Arthropoda</taxon>
        <taxon>Hexapoda</taxon>
        <taxon>Insecta</taxon>
        <taxon>Pterygota</taxon>
        <taxon>Neoptera</taxon>
        <taxon>Endopterygota</taxon>
        <taxon>Lepidoptera</taxon>
        <taxon>Glossata</taxon>
        <taxon>Ditrysia</taxon>
        <taxon>Tineoidea</taxon>
        <taxon>Psychidae</taxon>
        <taxon>Oiketicinae</taxon>
        <taxon>Eumeta</taxon>
    </lineage>
</organism>
<keyword evidence="4" id="KW-0732">Signal</keyword>
<evidence type="ECO:0000256" key="1">
    <source>
        <dbReference type="ARBA" id="ARBA00023157"/>
    </source>
</evidence>
<evidence type="ECO:0000256" key="2">
    <source>
        <dbReference type="PROSITE-ProRule" id="PRU00076"/>
    </source>
</evidence>
<dbReference type="PROSITE" id="PS50026">
    <property type="entry name" value="EGF_3"/>
    <property type="match status" value="2"/>
</dbReference>
<feature type="domain" description="Laminin G" evidence="5">
    <location>
        <begin position="1432"/>
        <end position="1628"/>
    </location>
</feature>
<dbReference type="PANTHER" id="PTHR15036:SF49">
    <property type="entry name" value="AXOTACTIN"/>
    <property type="match status" value="1"/>
</dbReference>
<dbReference type="CDD" id="cd00110">
    <property type="entry name" value="LamG"/>
    <property type="match status" value="5"/>
</dbReference>
<comment type="caution">
    <text evidence="7">The sequence shown here is derived from an EMBL/GenBank/DDBJ whole genome shotgun (WGS) entry which is preliminary data.</text>
</comment>
<dbReference type="Pfam" id="PF00008">
    <property type="entry name" value="EGF"/>
    <property type="match status" value="1"/>
</dbReference>
<dbReference type="SMART" id="SM00282">
    <property type="entry name" value="LamG"/>
    <property type="match status" value="6"/>
</dbReference>
<dbReference type="Pfam" id="PF02210">
    <property type="entry name" value="Laminin_G_2"/>
    <property type="match status" value="6"/>
</dbReference>
<dbReference type="SUPFAM" id="SSF49899">
    <property type="entry name" value="Concanavalin A-like lectins/glucanases"/>
    <property type="match status" value="6"/>
</dbReference>
<dbReference type="GO" id="GO:0009653">
    <property type="term" value="P:anatomical structure morphogenesis"/>
    <property type="evidence" value="ECO:0007669"/>
    <property type="project" value="UniProtKB-ARBA"/>
</dbReference>
<feature type="signal peptide" evidence="4">
    <location>
        <begin position="1"/>
        <end position="25"/>
    </location>
</feature>
<dbReference type="SMART" id="SM00181">
    <property type="entry name" value="EGF"/>
    <property type="match status" value="3"/>
</dbReference>
<feature type="region of interest" description="Disordered" evidence="3">
    <location>
        <begin position="1735"/>
        <end position="1765"/>
    </location>
</feature>
<feature type="domain" description="Laminin G" evidence="5">
    <location>
        <begin position="1182"/>
        <end position="1391"/>
    </location>
</feature>
<feature type="domain" description="Laminin G" evidence="5">
    <location>
        <begin position="960"/>
        <end position="1132"/>
    </location>
</feature>
<keyword evidence="8" id="KW-1185">Reference proteome</keyword>
<keyword evidence="2" id="KW-0245">EGF-like domain</keyword>
<accession>A0A4C1VH72</accession>
<feature type="domain" description="Laminin G" evidence="5">
    <location>
        <begin position="515"/>
        <end position="690"/>
    </location>
</feature>
<dbReference type="GO" id="GO:0030154">
    <property type="term" value="P:cell differentiation"/>
    <property type="evidence" value="ECO:0007669"/>
    <property type="project" value="UniProtKB-ARBA"/>
</dbReference>
<dbReference type="InterPro" id="IPR013320">
    <property type="entry name" value="ConA-like_dom_sf"/>
</dbReference>
<evidence type="ECO:0000259" key="5">
    <source>
        <dbReference type="PROSITE" id="PS50025"/>
    </source>
</evidence>
<feature type="domain" description="EGF-like" evidence="6">
    <location>
        <begin position="1392"/>
        <end position="1430"/>
    </location>
</feature>
<dbReference type="GO" id="GO:0005509">
    <property type="term" value="F:calcium ion binding"/>
    <property type="evidence" value="ECO:0007669"/>
    <property type="project" value="InterPro"/>
</dbReference>
<dbReference type="Gene3D" id="2.60.120.200">
    <property type="match status" value="6"/>
</dbReference>
<keyword evidence="1 2" id="KW-1015">Disulfide bond</keyword>
<dbReference type="Proteomes" id="UP000299102">
    <property type="component" value="Unassembled WGS sequence"/>
</dbReference>
<name>A0A4C1VH72_EUMVA</name>
<dbReference type="GO" id="GO:0048513">
    <property type="term" value="P:animal organ development"/>
    <property type="evidence" value="ECO:0007669"/>
    <property type="project" value="UniProtKB-ARBA"/>
</dbReference>
<dbReference type="CDD" id="cd00054">
    <property type="entry name" value="EGF_CA"/>
    <property type="match status" value="2"/>
</dbReference>
<dbReference type="InterPro" id="IPR000742">
    <property type="entry name" value="EGF"/>
</dbReference>
<proteinExistence type="predicted"/>
<feature type="domain" description="Laminin G" evidence="5">
    <location>
        <begin position="88"/>
        <end position="291"/>
    </location>
</feature>
<dbReference type="PANTHER" id="PTHR15036">
    <property type="entry name" value="PIKACHURIN-LIKE PROTEIN"/>
    <property type="match status" value="1"/>
</dbReference>
<feature type="compositionally biased region" description="Acidic residues" evidence="3">
    <location>
        <begin position="1802"/>
        <end position="1816"/>
    </location>
</feature>
<evidence type="ECO:0000259" key="6">
    <source>
        <dbReference type="PROSITE" id="PS50026"/>
    </source>
</evidence>
<dbReference type="Gene3D" id="2.10.25.10">
    <property type="entry name" value="Laminin"/>
    <property type="match status" value="2"/>
</dbReference>
<dbReference type="GO" id="GO:0016020">
    <property type="term" value="C:membrane"/>
    <property type="evidence" value="ECO:0007669"/>
    <property type="project" value="UniProtKB-SubCell"/>
</dbReference>
<feature type="compositionally biased region" description="Polar residues" evidence="3">
    <location>
        <begin position="1735"/>
        <end position="1745"/>
    </location>
</feature>
<dbReference type="InterPro" id="IPR050372">
    <property type="entry name" value="Neurexin-related_CASP"/>
</dbReference>
<dbReference type="FunFam" id="2.10.25.10:FF:000459">
    <property type="entry name" value="Axotactin, isoform B"/>
    <property type="match status" value="1"/>
</dbReference>
<feature type="domain" description="Laminin G" evidence="5">
    <location>
        <begin position="334"/>
        <end position="516"/>
    </location>
</feature>
<feature type="compositionally biased region" description="Basic and acidic residues" evidence="3">
    <location>
        <begin position="1817"/>
        <end position="1838"/>
    </location>
</feature>
<feature type="disulfide bond" evidence="2">
    <location>
        <begin position="1400"/>
        <end position="1417"/>
    </location>
</feature>
<dbReference type="EMBL" id="BGZK01000339">
    <property type="protein sequence ID" value="GBP37821.1"/>
    <property type="molecule type" value="Genomic_DNA"/>
</dbReference>
<dbReference type="InterPro" id="IPR001791">
    <property type="entry name" value="Laminin_G"/>
</dbReference>
<evidence type="ECO:0000313" key="7">
    <source>
        <dbReference type="EMBL" id="GBP37821.1"/>
    </source>
</evidence>
<reference evidence="7 8" key="1">
    <citation type="journal article" date="2019" name="Commun. Biol.">
        <title>The bagworm genome reveals a unique fibroin gene that provides high tensile strength.</title>
        <authorList>
            <person name="Kono N."/>
            <person name="Nakamura H."/>
            <person name="Ohtoshi R."/>
            <person name="Tomita M."/>
            <person name="Numata K."/>
            <person name="Arakawa K."/>
        </authorList>
    </citation>
    <scope>NUCLEOTIDE SEQUENCE [LARGE SCALE GENOMIC DNA]</scope>
</reference>